<evidence type="ECO:0000313" key="1">
    <source>
        <dbReference type="EMBL" id="JAD31524.1"/>
    </source>
</evidence>
<dbReference type="AlphaFoldDB" id="A0A0A8YWM3"/>
<reference evidence="1" key="1">
    <citation type="submission" date="2014-09" db="EMBL/GenBank/DDBJ databases">
        <authorList>
            <person name="Magalhaes I.L.F."/>
            <person name="Oliveira U."/>
            <person name="Santos F.R."/>
            <person name="Vidigal T.H.D.A."/>
            <person name="Brescovit A.D."/>
            <person name="Santos A.J."/>
        </authorList>
    </citation>
    <scope>NUCLEOTIDE SEQUENCE</scope>
    <source>
        <tissue evidence="1">Shoot tissue taken approximately 20 cm above the soil surface</tissue>
    </source>
</reference>
<proteinExistence type="predicted"/>
<protein>
    <submittedName>
        <fullName evidence="1">Uncharacterized protein</fullName>
    </submittedName>
</protein>
<dbReference type="EMBL" id="GBRH01266371">
    <property type="protein sequence ID" value="JAD31524.1"/>
    <property type="molecule type" value="Transcribed_RNA"/>
</dbReference>
<name>A0A0A8YWM3_ARUDO</name>
<accession>A0A0A8YWM3</accession>
<sequence>MIDEMIMGSIVGCGAVRPLWSVKRIIGESNRSVHYMSPCGVEG</sequence>
<reference evidence="1" key="2">
    <citation type="journal article" date="2015" name="Data Brief">
        <title>Shoot transcriptome of the giant reed, Arundo donax.</title>
        <authorList>
            <person name="Barrero R.A."/>
            <person name="Guerrero F.D."/>
            <person name="Moolhuijzen P."/>
            <person name="Goolsby J.A."/>
            <person name="Tidwell J."/>
            <person name="Bellgard S.E."/>
            <person name="Bellgard M.I."/>
        </authorList>
    </citation>
    <scope>NUCLEOTIDE SEQUENCE</scope>
    <source>
        <tissue evidence="1">Shoot tissue taken approximately 20 cm above the soil surface</tissue>
    </source>
</reference>
<organism evidence="1">
    <name type="scientific">Arundo donax</name>
    <name type="common">Giant reed</name>
    <name type="synonym">Donax arundinaceus</name>
    <dbReference type="NCBI Taxonomy" id="35708"/>
    <lineage>
        <taxon>Eukaryota</taxon>
        <taxon>Viridiplantae</taxon>
        <taxon>Streptophyta</taxon>
        <taxon>Embryophyta</taxon>
        <taxon>Tracheophyta</taxon>
        <taxon>Spermatophyta</taxon>
        <taxon>Magnoliopsida</taxon>
        <taxon>Liliopsida</taxon>
        <taxon>Poales</taxon>
        <taxon>Poaceae</taxon>
        <taxon>PACMAD clade</taxon>
        <taxon>Arundinoideae</taxon>
        <taxon>Arundineae</taxon>
        <taxon>Arundo</taxon>
    </lineage>
</organism>